<keyword evidence="3" id="KW-0866">Nonsense-mediated mRNA decay</keyword>
<dbReference type="GO" id="GO:0045727">
    <property type="term" value="P:positive regulation of translation"/>
    <property type="evidence" value="ECO:0007669"/>
    <property type="project" value="TreeGrafter"/>
</dbReference>
<dbReference type="Proteomes" id="UP000677054">
    <property type="component" value="Unassembled WGS sequence"/>
</dbReference>
<dbReference type="EMBL" id="CAJPEV010000621">
    <property type="protein sequence ID" value="CAG0887003.1"/>
    <property type="molecule type" value="Genomic_DNA"/>
</dbReference>
<dbReference type="SUPFAM" id="SSF54928">
    <property type="entry name" value="RNA-binding domain, RBD"/>
    <property type="match status" value="1"/>
</dbReference>
<dbReference type="AlphaFoldDB" id="A0A7R8X6M2"/>
<evidence type="ECO:0000256" key="4">
    <source>
        <dbReference type="ARBA" id="ARBA00023242"/>
    </source>
</evidence>
<evidence type="ECO:0000256" key="5">
    <source>
        <dbReference type="SAM" id="MobiDB-lite"/>
    </source>
</evidence>
<reference evidence="7" key="1">
    <citation type="submission" date="2020-11" db="EMBL/GenBank/DDBJ databases">
        <authorList>
            <person name="Tran Van P."/>
        </authorList>
    </citation>
    <scope>NUCLEOTIDE SEQUENCE</scope>
</reference>
<dbReference type="Pfam" id="PF03467">
    <property type="entry name" value="Smg4_UPF3"/>
    <property type="match status" value="1"/>
</dbReference>
<feature type="domain" description="UPF3" evidence="6">
    <location>
        <begin position="41"/>
        <end position="205"/>
    </location>
</feature>
<dbReference type="GO" id="GO:0003729">
    <property type="term" value="F:mRNA binding"/>
    <property type="evidence" value="ECO:0007669"/>
    <property type="project" value="TreeGrafter"/>
</dbReference>
<dbReference type="PANTHER" id="PTHR13112:SF0">
    <property type="entry name" value="FI21285P1"/>
    <property type="match status" value="1"/>
</dbReference>
<feature type="compositionally biased region" description="Basic and acidic residues" evidence="5">
    <location>
        <begin position="415"/>
        <end position="426"/>
    </location>
</feature>
<sequence>MCVHEGNMRGPAMTQSQEGRDSSSEDPNGHGSGRKEKLRASRKVVVRRLPPTMTQEDFLQQVSPLPENDYFCFVKADMTYGTHAYTRAYINFFRQEDMITFWETFDGYVFVDQKGHEYPAVIELAPFQKVPRARNRKKDGKSGTAESDPEYQAFLENIKSPEEVVSATAESLLEEIEARERELKGLNGAGKLSTPLLEYIRQRKQERLRLREDRREEKRRKDLERRRLREEERRRKKLLKKPIKEEEEGEEEGGKTERFKEKNKDRERDIGKKKVKKVEEKIKEEAQRSEKPVEKSVPTGVSSEEKQIGKGSERREEEKKNEEKSAEKEKPPYVEPRDQTRQERDREKERREKREKRLRNKDRPAMEIYRPPVRRQNVSGSSPASASDKGEERDSTHHSPVPDQPSSGKMGPGGERGKRREGRGWKQDSPSGPHGQGSREPVKSMTFRRSK</sequence>
<dbReference type="EMBL" id="LR900138">
    <property type="protein sequence ID" value="CAD7244371.1"/>
    <property type="molecule type" value="Genomic_DNA"/>
</dbReference>
<feature type="compositionally biased region" description="Basic and acidic residues" evidence="5">
    <location>
        <begin position="303"/>
        <end position="352"/>
    </location>
</feature>
<evidence type="ECO:0000259" key="6">
    <source>
        <dbReference type="Pfam" id="PF03467"/>
    </source>
</evidence>
<name>A0A7R8X6M2_9CRUS</name>
<evidence type="ECO:0000256" key="1">
    <source>
        <dbReference type="ARBA" id="ARBA00004123"/>
    </source>
</evidence>
<gene>
    <name evidence="7" type="ORF">DSTB1V02_LOCUS4268</name>
</gene>
<dbReference type="InterPro" id="IPR005120">
    <property type="entry name" value="UPF3_dom"/>
</dbReference>
<comment type="subcellular location">
    <subcellularLocation>
        <location evidence="1">Nucleus</location>
    </subcellularLocation>
</comment>
<feature type="compositionally biased region" description="Basic and acidic residues" evidence="5">
    <location>
        <begin position="388"/>
        <end position="397"/>
    </location>
</feature>
<dbReference type="GO" id="GO:0000184">
    <property type="term" value="P:nuclear-transcribed mRNA catabolic process, nonsense-mediated decay"/>
    <property type="evidence" value="ECO:0007669"/>
    <property type="project" value="UniProtKB-KW"/>
</dbReference>
<dbReference type="GO" id="GO:0005730">
    <property type="term" value="C:nucleolus"/>
    <property type="evidence" value="ECO:0007669"/>
    <property type="project" value="TreeGrafter"/>
</dbReference>
<dbReference type="FunFam" id="3.30.70.330:FF:000717">
    <property type="entry name" value="regulator of nonsense transcripts 3B"/>
    <property type="match status" value="1"/>
</dbReference>
<feature type="region of interest" description="Disordered" evidence="5">
    <location>
        <begin position="215"/>
        <end position="451"/>
    </location>
</feature>
<dbReference type="PANTHER" id="PTHR13112">
    <property type="entry name" value="UPF3 REGULATOR OF NONSENSE TRANSCRIPTS-LIKE PROTEIN"/>
    <property type="match status" value="1"/>
</dbReference>
<dbReference type="Gene3D" id="3.30.70.330">
    <property type="match status" value="1"/>
</dbReference>
<dbReference type="CDD" id="cd12455">
    <property type="entry name" value="RRM_like_Smg4_UPF3"/>
    <property type="match status" value="1"/>
</dbReference>
<accession>A0A7R8X6M2</accession>
<keyword evidence="4" id="KW-0539">Nucleus</keyword>
<feature type="compositionally biased region" description="Basic and acidic residues" evidence="5">
    <location>
        <begin position="252"/>
        <end position="294"/>
    </location>
</feature>
<protein>
    <recommendedName>
        <fullName evidence="6">UPF3 domain-containing protein</fullName>
    </recommendedName>
</protein>
<feature type="region of interest" description="Disordered" evidence="5">
    <location>
        <begin position="1"/>
        <end position="42"/>
    </location>
</feature>
<evidence type="ECO:0000256" key="3">
    <source>
        <dbReference type="ARBA" id="ARBA00023161"/>
    </source>
</evidence>
<comment type="similarity">
    <text evidence="2">Belongs to the RENT3 family.</text>
</comment>
<evidence type="ECO:0000313" key="8">
    <source>
        <dbReference type="Proteomes" id="UP000677054"/>
    </source>
</evidence>
<dbReference type="InterPro" id="IPR039722">
    <property type="entry name" value="Upf3"/>
</dbReference>
<feature type="region of interest" description="Disordered" evidence="5">
    <location>
        <begin position="132"/>
        <end position="151"/>
    </location>
</feature>
<organism evidence="7">
    <name type="scientific">Darwinula stevensoni</name>
    <dbReference type="NCBI Taxonomy" id="69355"/>
    <lineage>
        <taxon>Eukaryota</taxon>
        <taxon>Metazoa</taxon>
        <taxon>Ecdysozoa</taxon>
        <taxon>Arthropoda</taxon>
        <taxon>Crustacea</taxon>
        <taxon>Oligostraca</taxon>
        <taxon>Ostracoda</taxon>
        <taxon>Podocopa</taxon>
        <taxon>Podocopida</taxon>
        <taxon>Darwinulocopina</taxon>
        <taxon>Darwinuloidea</taxon>
        <taxon>Darwinulidae</taxon>
        <taxon>Darwinula</taxon>
    </lineage>
</organism>
<feature type="compositionally biased region" description="Basic and acidic residues" evidence="5">
    <location>
        <begin position="215"/>
        <end position="233"/>
    </location>
</feature>
<evidence type="ECO:0000256" key="2">
    <source>
        <dbReference type="ARBA" id="ARBA00005991"/>
    </source>
</evidence>
<dbReference type="OrthoDB" id="18087at2759"/>
<feature type="compositionally biased region" description="Polar residues" evidence="5">
    <location>
        <begin position="376"/>
        <end position="385"/>
    </location>
</feature>
<dbReference type="GO" id="GO:0005737">
    <property type="term" value="C:cytoplasm"/>
    <property type="evidence" value="ECO:0007669"/>
    <property type="project" value="TreeGrafter"/>
</dbReference>
<dbReference type="InterPro" id="IPR012677">
    <property type="entry name" value="Nucleotide-bd_a/b_plait_sf"/>
</dbReference>
<evidence type="ECO:0000313" key="7">
    <source>
        <dbReference type="EMBL" id="CAD7244371.1"/>
    </source>
</evidence>
<proteinExistence type="inferred from homology"/>
<dbReference type="InterPro" id="IPR035979">
    <property type="entry name" value="RBD_domain_sf"/>
</dbReference>
<keyword evidence="8" id="KW-1185">Reference proteome</keyword>